<dbReference type="InterPro" id="IPR051209">
    <property type="entry name" value="FAD-bind_Monooxygenase_sf"/>
</dbReference>
<feature type="transmembrane region" description="Helical" evidence="5">
    <location>
        <begin position="521"/>
        <end position="538"/>
    </location>
</feature>
<feature type="transmembrane region" description="Helical" evidence="5">
    <location>
        <begin position="482"/>
        <end position="500"/>
    </location>
</feature>
<name>A0AAD9FP56_PAPLA</name>
<dbReference type="EMBL" id="JAODAN010000005">
    <property type="protein sequence ID" value="KAK1924194.1"/>
    <property type="molecule type" value="Genomic_DNA"/>
</dbReference>
<sequence>MGDNTISAGTSVAIIGAGVSGLCLALDLQRKGFTDFTIYERDDSVGGSWNRNRYPVDAVLYSHSRYPNPNWTQTHPPREELHQYWVDLAEKQGLMSHIRFRAMYVKGTWQAEDKTWEITLQYPSEKVTVRHDILVSAIGGFSIPRIPSVPGLDGYKGQVFHSLDWPRDLGPKDLRGKQVMVVGSGCSGVQIVSTLARDPEINVTVVSKSKQWFAPGRKGPEGHTTRYSRIEKSLHQIPFILWLVRLYTYVQLDKLYIIIRPSSVRFRKLIEKKLGGWLEQRAPDHLKGVMVPDFPYGAKRIIFDGGYLHALKSLNVTAVWDSIASATPDAVVTANGMPMMTLTFVKLRRLGQTFSPDFVVLATGFRTDIGIEIHGRDGHAIIEDRSHTKMYYGTTIPGYPNLFVLLGANVAAGIFSVLFHIEVQSENVSEIIVQMRKHGVREIEVKEEASDRWNAWLDKRLEKSIWNSAKHYMRADGGTGRIFTSFPGPGILWWWINYSIKWDDYKGAEPIARSQRLKRRAQILGALALAGALAWRFLV</sequence>
<dbReference type="GO" id="GO:0050661">
    <property type="term" value="F:NADP binding"/>
    <property type="evidence" value="ECO:0007669"/>
    <property type="project" value="InterPro"/>
</dbReference>
<feature type="transmembrane region" description="Helical" evidence="5">
    <location>
        <begin position="6"/>
        <end position="26"/>
    </location>
</feature>
<gene>
    <name evidence="6" type="ORF">DB88DRAFT_510568</name>
</gene>
<keyword evidence="7" id="KW-1185">Reference proteome</keyword>
<keyword evidence="5" id="KW-0812">Transmembrane</keyword>
<dbReference type="GO" id="GO:0050660">
    <property type="term" value="F:flavin adenine dinucleotide binding"/>
    <property type="evidence" value="ECO:0007669"/>
    <property type="project" value="InterPro"/>
</dbReference>
<dbReference type="InterPro" id="IPR020946">
    <property type="entry name" value="Flavin_mOase-like"/>
</dbReference>
<keyword evidence="5" id="KW-0472">Membrane</keyword>
<protein>
    <recommendedName>
        <fullName evidence="8">FAD/NAD(P)-binding domain-containing protein</fullName>
    </recommendedName>
</protein>
<organism evidence="6 7">
    <name type="scientific">Papiliotrema laurentii</name>
    <name type="common">Cryptococcus laurentii</name>
    <dbReference type="NCBI Taxonomy" id="5418"/>
    <lineage>
        <taxon>Eukaryota</taxon>
        <taxon>Fungi</taxon>
        <taxon>Dikarya</taxon>
        <taxon>Basidiomycota</taxon>
        <taxon>Agaricomycotina</taxon>
        <taxon>Tremellomycetes</taxon>
        <taxon>Tremellales</taxon>
        <taxon>Rhynchogastremaceae</taxon>
        <taxon>Papiliotrema</taxon>
    </lineage>
</organism>
<evidence type="ECO:0000256" key="2">
    <source>
        <dbReference type="ARBA" id="ARBA00022630"/>
    </source>
</evidence>
<dbReference type="Gene3D" id="3.50.50.60">
    <property type="entry name" value="FAD/NAD(P)-binding domain"/>
    <property type="match status" value="2"/>
</dbReference>
<dbReference type="PRINTS" id="PR00469">
    <property type="entry name" value="PNDRDTASEII"/>
</dbReference>
<dbReference type="AlphaFoldDB" id="A0AAD9FP56"/>
<keyword evidence="5" id="KW-1133">Transmembrane helix</keyword>
<comment type="caution">
    <text evidence="6">The sequence shown here is derived from an EMBL/GenBank/DDBJ whole genome shotgun (WGS) entry which is preliminary data.</text>
</comment>
<keyword evidence="2" id="KW-0285">Flavoprotein</keyword>
<dbReference type="PANTHER" id="PTHR42877:SF4">
    <property type="entry name" value="FAD_NAD(P)-BINDING DOMAIN-CONTAINING PROTEIN-RELATED"/>
    <property type="match status" value="1"/>
</dbReference>
<keyword evidence="3" id="KW-0274">FAD</keyword>
<dbReference type="Proteomes" id="UP001182556">
    <property type="component" value="Unassembled WGS sequence"/>
</dbReference>
<comment type="similarity">
    <text evidence="1">Belongs to the FAD-binding monooxygenase family.</text>
</comment>
<dbReference type="PANTHER" id="PTHR42877">
    <property type="entry name" value="L-ORNITHINE N(5)-MONOOXYGENASE-RELATED"/>
    <property type="match status" value="1"/>
</dbReference>
<keyword evidence="4" id="KW-0560">Oxidoreductase</keyword>
<evidence type="ECO:0000256" key="3">
    <source>
        <dbReference type="ARBA" id="ARBA00022827"/>
    </source>
</evidence>
<feature type="transmembrane region" description="Helical" evidence="5">
    <location>
        <begin position="399"/>
        <end position="421"/>
    </location>
</feature>
<evidence type="ECO:0000256" key="1">
    <source>
        <dbReference type="ARBA" id="ARBA00010139"/>
    </source>
</evidence>
<reference evidence="6" key="1">
    <citation type="submission" date="2023-02" db="EMBL/GenBank/DDBJ databases">
        <title>Identification and recombinant expression of a fungal hydrolase from Papiliotrema laurentii that hydrolyzes apple cutin and clears colloidal polyester polyurethane.</title>
        <authorList>
            <consortium name="DOE Joint Genome Institute"/>
            <person name="Roman V.A."/>
            <person name="Bojanowski C."/>
            <person name="Crable B.R."/>
            <person name="Wagner D.N."/>
            <person name="Hung C.S."/>
            <person name="Nadeau L.J."/>
            <person name="Schratz L."/>
            <person name="Haridas S."/>
            <person name="Pangilinan J."/>
            <person name="Lipzen A."/>
            <person name="Na H."/>
            <person name="Yan M."/>
            <person name="Ng V."/>
            <person name="Grigoriev I.V."/>
            <person name="Spatafora J.W."/>
            <person name="Barlow D."/>
            <person name="Biffinger J."/>
            <person name="Kelley-Loughnane N."/>
            <person name="Varaljay V.A."/>
            <person name="Crookes-Goodson W.J."/>
        </authorList>
    </citation>
    <scope>NUCLEOTIDE SEQUENCE</scope>
    <source>
        <strain evidence="6">5307AH</strain>
    </source>
</reference>
<evidence type="ECO:0000256" key="5">
    <source>
        <dbReference type="SAM" id="Phobius"/>
    </source>
</evidence>
<evidence type="ECO:0008006" key="8">
    <source>
        <dbReference type="Google" id="ProtNLM"/>
    </source>
</evidence>
<evidence type="ECO:0000256" key="4">
    <source>
        <dbReference type="ARBA" id="ARBA00023002"/>
    </source>
</evidence>
<dbReference type="Pfam" id="PF00743">
    <property type="entry name" value="FMO-like"/>
    <property type="match status" value="1"/>
</dbReference>
<evidence type="ECO:0000313" key="7">
    <source>
        <dbReference type="Proteomes" id="UP001182556"/>
    </source>
</evidence>
<evidence type="ECO:0000313" key="6">
    <source>
        <dbReference type="EMBL" id="KAK1924194.1"/>
    </source>
</evidence>
<dbReference type="GO" id="GO:0004499">
    <property type="term" value="F:N,N-dimethylaniline monooxygenase activity"/>
    <property type="evidence" value="ECO:0007669"/>
    <property type="project" value="InterPro"/>
</dbReference>
<proteinExistence type="inferred from homology"/>
<accession>A0AAD9FP56</accession>
<dbReference type="SUPFAM" id="SSF51905">
    <property type="entry name" value="FAD/NAD(P)-binding domain"/>
    <property type="match status" value="3"/>
</dbReference>
<dbReference type="InterPro" id="IPR036188">
    <property type="entry name" value="FAD/NAD-bd_sf"/>
</dbReference>